<evidence type="ECO:0000313" key="3">
    <source>
        <dbReference type="Proteomes" id="UP001150259"/>
    </source>
</evidence>
<reference evidence="2 3" key="1">
    <citation type="submission" date="2022-11" db="EMBL/GenBank/DDBJ databases">
        <title>Anaerobic phenanthrene biodegradation by a DNRA strain PheN6.</title>
        <authorList>
            <person name="Zhang Z."/>
        </authorList>
    </citation>
    <scope>NUCLEOTIDE SEQUENCE [LARGE SCALE GENOMIC DNA]</scope>
    <source>
        <strain evidence="2 3">PheN6</strain>
    </source>
</reference>
<dbReference type="SUPFAM" id="SSF54637">
    <property type="entry name" value="Thioesterase/thiol ester dehydrase-isomerase"/>
    <property type="match status" value="1"/>
</dbReference>
<dbReference type="EMBL" id="JAPFQL010000078">
    <property type="protein sequence ID" value="MDC5698658.1"/>
    <property type="molecule type" value="Genomic_DNA"/>
</dbReference>
<organism evidence="2 3">
    <name type="scientific">Intrasporangium calvum</name>
    <dbReference type="NCBI Taxonomy" id="53358"/>
    <lineage>
        <taxon>Bacteria</taxon>
        <taxon>Bacillati</taxon>
        <taxon>Actinomycetota</taxon>
        <taxon>Actinomycetes</taxon>
        <taxon>Micrococcales</taxon>
        <taxon>Intrasporangiaceae</taxon>
        <taxon>Intrasporangium</taxon>
    </lineage>
</organism>
<proteinExistence type="predicted"/>
<dbReference type="PANTHER" id="PTHR36934">
    <property type="entry name" value="BLR0278 PROTEIN"/>
    <property type="match status" value="1"/>
</dbReference>
<keyword evidence="3" id="KW-1185">Reference proteome</keyword>
<dbReference type="RefSeq" id="WP_272463224.1">
    <property type="nucleotide sequence ID" value="NZ_JAPFQL010000078.1"/>
</dbReference>
<dbReference type="InterPro" id="IPR025540">
    <property type="entry name" value="FlK"/>
</dbReference>
<gene>
    <name evidence="2" type="ORF">OO014_15490</name>
</gene>
<name>A0ABT5GKS6_9MICO</name>
<dbReference type="Gene3D" id="3.10.129.10">
    <property type="entry name" value="Hotdog Thioesterase"/>
    <property type="match status" value="1"/>
</dbReference>
<dbReference type="InterPro" id="IPR029069">
    <property type="entry name" value="HotDog_dom_sf"/>
</dbReference>
<protein>
    <submittedName>
        <fullName evidence="2">Thioesterase</fullName>
    </submittedName>
</protein>
<accession>A0ABT5GKS6</accession>
<comment type="caution">
    <text evidence="2">The sequence shown here is derived from an EMBL/GenBank/DDBJ whole genome shotgun (WGS) entry which is preliminary data.</text>
</comment>
<dbReference type="InterPro" id="IPR054485">
    <property type="entry name" value="FlK-like_dom"/>
</dbReference>
<feature type="domain" description="Fluoroacetyl-CoA-specific thioesterase-like" evidence="1">
    <location>
        <begin position="8"/>
        <end position="111"/>
    </location>
</feature>
<evidence type="ECO:0000259" key="1">
    <source>
        <dbReference type="Pfam" id="PF22636"/>
    </source>
</evidence>
<dbReference type="Proteomes" id="UP001150259">
    <property type="component" value="Unassembled WGS sequence"/>
</dbReference>
<evidence type="ECO:0000313" key="2">
    <source>
        <dbReference type="EMBL" id="MDC5698658.1"/>
    </source>
</evidence>
<sequence>MRHFQHTVTPDDTAAILGTGDLDVLATPRLVQWCESAAFQVCQKSVDDDHTTVGTMVKFEHVKGSPVGTEVTVHCAEPINDGRRLVCFVSVKDAEGDELGNGEVHRAVVDPERFMNRCRKLV</sequence>
<dbReference type="PANTHER" id="PTHR36934:SF1">
    <property type="entry name" value="THIOESTERASE DOMAIN-CONTAINING PROTEIN"/>
    <property type="match status" value="1"/>
</dbReference>
<dbReference type="Pfam" id="PF22636">
    <property type="entry name" value="FlK"/>
    <property type="match status" value="1"/>
</dbReference>